<comment type="caution">
    <text evidence="3">The sequence shown here is derived from an EMBL/GenBank/DDBJ whole genome shotgun (WGS) entry which is preliminary data.</text>
</comment>
<comment type="pathway">
    <text evidence="1">Purine metabolism; ppGpp biosynthesis; ppGpp from GTP: step 1/2.</text>
</comment>
<evidence type="ECO:0000256" key="1">
    <source>
        <dbReference type="ARBA" id="ARBA00004976"/>
    </source>
</evidence>
<name>A0A6L5GPR8_9FIRM</name>
<dbReference type="UniPathway" id="UPA00908">
    <property type="reaction ID" value="UER00884"/>
</dbReference>
<dbReference type="GO" id="GO:0015970">
    <property type="term" value="P:guanosine tetraphosphate biosynthetic process"/>
    <property type="evidence" value="ECO:0007669"/>
    <property type="project" value="UniProtKB-UniPathway"/>
</dbReference>
<evidence type="ECO:0000259" key="2">
    <source>
        <dbReference type="SMART" id="SM00954"/>
    </source>
</evidence>
<accession>A0A6L5GPR8</accession>
<dbReference type="Proteomes" id="UP000473648">
    <property type="component" value="Unassembled WGS sequence"/>
</dbReference>
<dbReference type="EMBL" id="VOGB01000004">
    <property type="protein sequence ID" value="MQM72271.1"/>
    <property type="molecule type" value="Genomic_DNA"/>
</dbReference>
<dbReference type="Gene3D" id="3.30.460.10">
    <property type="entry name" value="Beta Polymerase, domain 2"/>
    <property type="match status" value="1"/>
</dbReference>
<dbReference type="InterPro" id="IPR043519">
    <property type="entry name" value="NT_sf"/>
</dbReference>
<evidence type="ECO:0000313" key="4">
    <source>
        <dbReference type="Proteomes" id="UP000473648"/>
    </source>
</evidence>
<sequence length="329" mass="38264">MVQLTDYLYAGDTLLRIIHKYADDLRKNAADTHNALDLIHANFLIQMSELLEHNDFLTSQSQRIREFYKYMADHYGLFAFTFRGRIKSLIRTEEKFNAYIVNGIYRYHAEHGTYPPISMLREQIGRFKDLIAYRIVLSLPACHLKPGDDRAQIEAHTLYEIANILPAFLEERGFTAQLSRTDLPVCSPLLSDSVRPYYKDYVANTNELGYRSLHLSLFDNLSRSYLEIQLRTKDMDDYAEIGAANHSSYEKRQAQERLRRKEIPEGACPYFDEAYARIAALQNLDISKIDVNMFTALDRYRINDGCGLYTGRLILPYEHLSRFQNDEIG</sequence>
<dbReference type="PANTHER" id="PTHR21262:SF12">
    <property type="entry name" value="GTP DIPHOSPHOKINASE CRSH, CHLOROPLASTIC-RELATED"/>
    <property type="match status" value="1"/>
</dbReference>
<dbReference type="PANTHER" id="PTHR21262">
    <property type="entry name" value="GUANOSINE-3',5'-BIS DIPHOSPHATE 3'-PYROPHOSPHOHYDROLASE"/>
    <property type="match status" value="1"/>
</dbReference>
<feature type="domain" description="RelA/SpoT" evidence="2">
    <location>
        <begin position="84"/>
        <end position="253"/>
    </location>
</feature>
<dbReference type="SUPFAM" id="SSF81301">
    <property type="entry name" value="Nucleotidyltransferase"/>
    <property type="match status" value="1"/>
</dbReference>
<keyword evidence="4" id="KW-1185">Reference proteome</keyword>
<gene>
    <name evidence="3" type="ORF">FRC53_02335</name>
</gene>
<dbReference type="Pfam" id="PF04607">
    <property type="entry name" value="RelA_SpoT"/>
    <property type="match status" value="1"/>
</dbReference>
<dbReference type="GO" id="GO:0016787">
    <property type="term" value="F:hydrolase activity"/>
    <property type="evidence" value="ECO:0007669"/>
    <property type="project" value="UniProtKB-KW"/>
</dbReference>
<dbReference type="InterPro" id="IPR007685">
    <property type="entry name" value="RelA_SpoT"/>
</dbReference>
<evidence type="ECO:0000313" key="3">
    <source>
        <dbReference type="EMBL" id="MQM72271.1"/>
    </source>
</evidence>
<reference evidence="3" key="1">
    <citation type="journal article" date="2020" name="Appl. Environ. Microbiol.">
        <title>Medium-Chain Fatty Acid Synthesis by 'Candidatus Weimeria bifida' gen. nov., sp. nov., and 'Candidatus Pseudoramibacter fermentans' sp. nov.</title>
        <authorList>
            <person name="Scarborough M.J."/>
            <person name="Myers K.S."/>
            <person name="Donohue T.J."/>
            <person name="Noguera D.R."/>
        </authorList>
    </citation>
    <scope>NUCLEOTIDE SEQUENCE</scope>
    <source>
        <strain evidence="3">EUB1.1</strain>
    </source>
</reference>
<dbReference type="SMART" id="SM00954">
    <property type="entry name" value="RelA_SpoT"/>
    <property type="match status" value="1"/>
</dbReference>
<dbReference type="AlphaFoldDB" id="A0A6L5GPR8"/>
<organism evidence="3 4">
    <name type="scientific">Candidatus Pseudoramibacter fermentans</name>
    <dbReference type="NCBI Taxonomy" id="2594427"/>
    <lineage>
        <taxon>Bacteria</taxon>
        <taxon>Bacillati</taxon>
        <taxon>Bacillota</taxon>
        <taxon>Clostridia</taxon>
        <taxon>Eubacteriales</taxon>
        <taxon>Eubacteriaceae</taxon>
        <taxon>Pseudoramibacter</taxon>
    </lineage>
</organism>
<proteinExistence type="predicted"/>
<protein>
    <submittedName>
        <fullName evidence="3">Guanosine polyphosphate pyrophosphohydrolase</fullName>
    </submittedName>
</protein>